<proteinExistence type="predicted"/>
<comment type="caution">
    <text evidence="1">The sequence shown here is derived from an EMBL/GenBank/DDBJ whole genome shotgun (WGS) entry which is preliminary data.</text>
</comment>
<dbReference type="AlphaFoldDB" id="A0A9J6BHG7"/>
<name>A0A9J6BHG7_POLVA</name>
<dbReference type="EMBL" id="JADBJN010000004">
    <property type="protein sequence ID" value="KAG5669253.1"/>
    <property type="molecule type" value="Genomic_DNA"/>
</dbReference>
<protein>
    <submittedName>
        <fullName evidence="1">Uncharacterized protein</fullName>
    </submittedName>
</protein>
<sequence length="82" mass="9009">MTQMMLDAMGISTGCPVARNKTIGCDNKERLVKTFSLMNQNSVRTLLGGDPEDIRLPINIEHDTGKTCLEIIISYSGIPKRG</sequence>
<organism evidence="1 2">
    <name type="scientific">Polypedilum vanderplanki</name>
    <name type="common">Sleeping chironomid midge</name>
    <dbReference type="NCBI Taxonomy" id="319348"/>
    <lineage>
        <taxon>Eukaryota</taxon>
        <taxon>Metazoa</taxon>
        <taxon>Ecdysozoa</taxon>
        <taxon>Arthropoda</taxon>
        <taxon>Hexapoda</taxon>
        <taxon>Insecta</taxon>
        <taxon>Pterygota</taxon>
        <taxon>Neoptera</taxon>
        <taxon>Endopterygota</taxon>
        <taxon>Diptera</taxon>
        <taxon>Nematocera</taxon>
        <taxon>Chironomoidea</taxon>
        <taxon>Chironomidae</taxon>
        <taxon>Chironominae</taxon>
        <taxon>Polypedilum</taxon>
        <taxon>Polypedilum</taxon>
    </lineage>
</organism>
<reference evidence="1" key="1">
    <citation type="submission" date="2021-03" db="EMBL/GenBank/DDBJ databases">
        <title>Chromosome level genome of the anhydrobiotic midge Polypedilum vanderplanki.</title>
        <authorList>
            <person name="Yoshida Y."/>
            <person name="Kikawada T."/>
            <person name="Gusev O."/>
        </authorList>
    </citation>
    <scope>NUCLEOTIDE SEQUENCE</scope>
    <source>
        <strain evidence="1">NIAS01</strain>
        <tissue evidence="1">Whole body or cell culture</tissue>
    </source>
</reference>
<gene>
    <name evidence="1" type="ORF">PVAND_017145</name>
</gene>
<dbReference type="OrthoDB" id="8184313at2759"/>
<keyword evidence="2" id="KW-1185">Reference proteome</keyword>
<accession>A0A9J6BHG7</accession>
<evidence type="ECO:0000313" key="1">
    <source>
        <dbReference type="EMBL" id="KAG5669253.1"/>
    </source>
</evidence>
<evidence type="ECO:0000313" key="2">
    <source>
        <dbReference type="Proteomes" id="UP001107558"/>
    </source>
</evidence>
<dbReference type="Proteomes" id="UP001107558">
    <property type="component" value="Chromosome 4"/>
</dbReference>